<feature type="domain" description="Histone acetyltransferase Rv0428c-like SH3" evidence="1">
    <location>
        <begin position="1"/>
        <end position="64"/>
    </location>
</feature>
<dbReference type="InterPro" id="IPR056934">
    <property type="entry name" value="SH3_Rv0428c"/>
</dbReference>
<proteinExistence type="predicted"/>
<keyword evidence="3" id="KW-1185">Reference proteome</keyword>
<dbReference type="STRING" id="526729.SAMN04324258_1539"/>
<evidence type="ECO:0000313" key="2">
    <source>
        <dbReference type="EMBL" id="SKC52465.1"/>
    </source>
</evidence>
<organism evidence="2 3">
    <name type="scientific">Krasilnikoviella flava</name>
    <dbReference type="NCBI Taxonomy" id="526729"/>
    <lineage>
        <taxon>Bacteria</taxon>
        <taxon>Bacillati</taxon>
        <taxon>Actinomycetota</taxon>
        <taxon>Actinomycetes</taxon>
        <taxon>Micrococcales</taxon>
        <taxon>Promicromonosporaceae</taxon>
        <taxon>Krasilnikoviella</taxon>
    </lineage>
</organism>
<dbReference type="Pfam" id="PF24551">
    <property type="entry name" value="SH3_Rv0428c"/>
    <property type="match status" value="1"/>
</dbReference>
<gene>
    <name evidence="2" type="ORF">SAMN04324258_1539</name>
</gene>
<reference evidence="2 3" key="1">
    <citation type="submission" date="2017-02" db="EMBL/GenBank/DDBJ databases">
        <authorList>
            <person name="Peterson S.W."/>
        </authorList>
    </citation>
    <scope>NUCLEOTIDE SEQUENCE [LARGE SCALE GENOMIC DNA]</scope>
    <source>
        <strain evidence="2 3">DSM 21481</strain>
    </source>
</reference>
<evidence type="ECO:0000259" key="1">
    <source>
        <dbReference type="Pfam" id="PF24551"/>
    </source>
</evidence>
<dbReference type="AlphaFoldDB" id="A0A1T5JM43"/>
<evidence type="ECO:0000313" key="3">
    <source>
        <dbReference type="Proteomes" id="UP000189777"/>
    </source>
</evidence>
<sequence length="79" mass="8422">MPVGTRVVVRRRLSAEEAAESGARWADVVGSLTAVDDAGLRVRPDRTPGLPEVTVAAGDVEAVKPIPPRRPRRGRPGED</sequence>
<dbReference type="Proteomes" id="UP000189777">
    <property type="component" value="Unassembled WGS sequence"/>
</dbReference>
<name>A0A1T5JM43_9MICO</name>
<dbReference type="EMBL" id="FUZQ01000002">
    <property type="protein sequence ID" value="SKC52465.1"/>
    <property type="molecule type" value="Genomic_DNA"/>
</dbReference>
<protein>
    <recommendedName>
        <fullName evidence="1">Histone acetyltransferase Rv0428c-like SH3 domain-containing protein</fullName>
    </recommendedName>
</protein>
<accession>A0A1T5JM43</accession>